<keyword evidence="2" id="KW-0863">Zinc-finger</keyword>
<accession>A0A8J6LBR9</accession>
<evidence type="ECO:0008006" key="9">
    <source>
        <dbReference type="Google" id="ProtNLM"/>
    </source>
</evidence>
<dbReference type="InterPro" id="IPR033116">
    <property type="entry name" value="TRYPSIN_SER"/>
</dbReference>
<evidence type="ECO:0000256" key="4">
    <source>
        <dbReference type="SAM" id="MobiDB-lite"/>
    </source>
</evidence>
<dbReference type="SMART" id="SM00020">
    <property type="entry name" value="Tryp_SPc"/>
    <property type="match status" value="1"/>
</dbReference>
<dbReference type="PROSITE" id="PS50158">
    <property type="entry name" value="ZF_CCHC"/>
    <property type="match status" value="1"/>
</dbReference>
<dbReference type="InterPro" id="IPR001314">
    <property type="entry name" value="Peptidase_S1A"/>
</dbReference>
<dbReference type="GO" id="GO:0004252">
    <property type="term" value="F:serine-type endopeptidase activity"/>
    <property type="evidence" value="ECO:0007669"/>
    <property type="project" value="InterPro"/>
</dbReference>
<keyword evidence="3" id="KW-0720">Serine protease</keyword>
<feature type="domain" description="CCHC-type" evidence="5">
    <location>
        <begin position="350"/>
        <end position="362"/>
    </location>
</feature>
<keyword evidence="8" id="KW-1185">Reference proteome</keyword>
<keyword evidence="1" id="KW-1015">Disulfide bond</keyword>
<dbReference type="GO" id="GO:0006508">
    <property type="term" value="P:proteolysis"/>
    <property type="evidence" value="ECO:0007669"/>
    <property type="project" value="UniProtKB-KW"/>
</dbReference>
<dbReference type="SMART" id="SM00343">
    <property type="entry name" value="ZnF_C2HC"/>
    <property type="match status" value="4"/>
</dbReference>
<organism evidence="7 8">
    <name type="scientific">Tenebrio molitor</name>
    <name type="common">Yellow mealworm beetle</name>
    <dbReference type="NCBI Taxonomy" id="7067"/>
    <lineage>
        <taxon>Eukaryota</taxon>
        <taxon>Metazoa</taxon>
        <taxon>Ecdysozoa</taxon>
        <taxon>Arthropoda</taxon>
        <taxon>Hexapoda</taxon>
        <taxon>Insecta</taxon>
        <taxon>Pterygota</taxon>
        <taxon>Neoptera</taxon>
        <taxon>Endopterygota</taxon>
        <taxon>Coleoptera</taxon>
        <taxon>Polyphaga</taxon>
        <taxon>Cucujiformia</taxon>
        <taxon>Tenebrionidae</taxon>
        <taxon>Tenebrio</taxon>
    </lineage>
</organism>
<dbReference type="AlphaFoldDB" id="A0A8J6LBR9"/>
<dbReference type="InterPro" id="IPR018114">
    <property type="entry name" value="TRYPSIN_HIS"/>
</dbReference>
<evidence type="ECO:0000259" key="5">
    <source>
        <dbReference type="PROSITE" id="PS50158"/>
    </source>
</evidence>
<dbReference type="Gene3D" id="2.40.10.10">
    <property type="entry name" value="Trypsin-like serine proteases"/>
    <property type="match status" value="1"/>
</dbReference>
<keyword evidence="2" id="KW-0862">Zinc</keyword>
<dbReference type="InterPro" id="IPR001254">
    <property type="entry name" value="Trypsin_dom"/>
</dbReference>
<dbReference type="PRINTS" id="PR00722">
    <property type="entry name" value="CHYMOTRYPSIN"/>
</dbReference>
<evidence type="ECO:0000256" key="1">
    <source>
        <dbReference type="ARBA" id="ARBA00023157"/>
    </source>
</evidence>
<dbReference type="SUPFAM" id="SSF57756">
    <property type="entry name" value="Retrovirus zinc finger-like domains"/>
    <property type="match status" value="2"/>
</dbReference>
<dbReference type="PROSITE" id="PS00134">
    <property type="entry name" value="TRYPSIN_HIS"/>
    <property type="match status" value="1"/>
</dbReference>
<dbReference type="SUPFAM" id="SSF50494">
    <property type="entry name" value="Trypsin-like serine proteases"/>
    <property type="match status" value="1"/>
</dbReference>
<name>A0A8J6LBR9_TENMO</name>
<evidence type="ECO:0000256" key="3">
    <source>
        <dbReference type="RuleBase" id="RU363034"/>
    </source>
</evidence>
<reference evidence="7" key="2">
    <citation type="submission" date="2021-08" db="EMBL/GenBank/DDBJ databases">
        <authorList>
            <person name="Eriksson T."/>
        </authorList>
    </citation>
    <scope>NUCLEOTIDE SEQUENCE</scope>
    <source>
        <strain evidence="7">Stoneville</strain>
        <tissue evidence="7">Whole head</tissue>
    </source>
</reference>
<dbReference type="PROSITE" id="PS50240">
    <property type="entry name" value="TRYPSIN_DOM"/>
    <property type="match status" value="1"/>
</dbReference>
<dbReference type="GO" id="GO:0003676">
    <property type="term" value="F:nucleic acid binding"/>
    <property type="evidence" value="ECO:0007669"/>
    <property type="project" value="InterPro"/>
</dbReference>
<proteinExistence type="predicted"/>
<dbReference type="PROSITE" id="PS00135">
    <property type="entry name" value="TRYPSIN_SER"/>
    <property type="match status" value="1"/>
</dbReference>
<dbReference type="Gene3D" id="4.10.60.10">
    <property type="entry name" value="Zinc finger, CCHC-type"/>
    <property type="match status" value="2"/>
</dbReference>
<protein>
    <recommendedName>
        <fullName evidence="9">Serine proteinase</fullName>
    </recommendedName>
</protein>
<sequence>MALMPDEDFEGDFLEMQENNHGITNAANHQKLGTGKNSLFKKVIKEERLKNGNIIGSKSVTYMLNGDEKVEETRARCLVGMDHELTGKEAWDEALKAARKVVDTITSTGQKHAALTVLNGQGELWRKALECAMIDVEMSIDVNYKKPLGSGKTFTKTEGKKEKRTYALIVEKKGTQYKDVLSSVKTAITDDPARGSIHAMRSTRDGSLLITLDKDDETIEGLEKAIKQAVGDLAVRRAKSDSGTEVLHVRGLDATTKKGEVIEALKVRLGDAKDKTWKVSDLRPNRNDTQAVTIVLQKENAEGILAEGYLRIGAVRCKAERRVETERCRRCWAFDHKTVGCKGPDRRKACYKCGKAGHLAKNSKIIWNVLSAKRAALTVQRKKPRLARSSKDGSDQNRPIQVPWDSSRCPRCWHSGHKKKECKGMDRENLCHQCAEEGHKASGCKNIPYCLFCRRESVSAQGREDRNLATSKSLHVPTVTTGPRGVIGTGVVLLTDASASSERLPQEPIRPVSRSVLTSKKIAVSRIINGDKAVLGQFPWQAALRVTGNSRNWFCGGSIISEEWILTAGHCVSGGLSAIIETGLVDLDGNIGLESTSSDLVLHEGYDIDTLSNDIGLIKLSKPLQFDENTAAISLSSEPLSEDEEVTVSGWGLTSDGGTAVSPVLNYVKLVTIANSDCEKTFGSIIHDTTLCAVSDANPVKSPCNGDSGGPVVINVDSNPEHVAIASFVSDSGCESDNPSGYTRTAPYRDWIREKTGV</sequence>
<dbReference type="PANTHER" id="PTHR24260">
    <property type="match status" value="1"/>
</dbReference>
<feature type="region of interest" description="Disordered" evidence="4">
    <location>
        <begin position="381"/>
        <end position="400"/>
    </location>
</feature>
<evidence type="ECO:0000313" key="8">
    <source>
        <dbReference type="Proteomes" id="UP000719412"/>
    </source>
</evidence>
<keyword evidence="3" id="KW-0645">Protease</keyword>
<keyword evidence="3" id="KW-0378">Hydrolase</keyword>
<dbReference type="Proteomes" id="UP000719412">
    <property type="component" value="Unassembled WGS sequence"/>
</dbReference>
<dbReference type="InterPro" id="IPR043504">
    <property type="entry name" value="Peptidase_S1_PA_chymotrypsin"/>
</dbReference>
<evidence type="ECO:0000256" key="2">
    <source>
        <dbReference type="PROSITE-ProRule" id="PRU00047"/>
    </source>
</evidence>
<feature type="domain" description="Peptidase S1" evidence="6">
    <location>
        <begin position="527"/>
        <end position="757"/>
    </location>
</feature>
<dbReference type="InterPro" id="IPR036875">
    <property type="entry name" value="Znf_CCHC_sf"/>
</dbReference>
<evidence type="ECO:0000259" key="6">
    <source>
        <dbReference type="PROSITE" id="PS50240"/>
    </source>
</evidence>
<gene>
    <name evidence="7" type="ORF">GEV33_009137</name>
</gene>
<comment type="caution">
    <text evidence="7">The sequence shown here is derived from an EMBL/GenBank/DDBJ whole genome shotgun (WGS) entry which is preliminary data.</text>
</comment>
<dbReference type="Pfam" id="PF00089">
    <property type="entry name" value="Trypsin"/>
    <property type="match status" value="1"/>
</dbReference>
<dbReference type="FunFam" id="2.40.10.10:FF:000068">
    <property type="entry name" value="transmembrane protease serine 2"/>
    <property type="match status" value="1"/>
</dbReference>
<dbReference type="CDD" id="cd00190">
    <property type="entry name" value="Tryp_SPc"/>
    <property type="match status" value="1"/>
</dbReference>
<evidence type="ECO:0000313" key="7">
    <source>
        <dbReference type="EMBL" id="KAH0813653.1"/>
    </source>
</evidence>
<dbReference type="GO" id="GO:0008270">
    <property type="term" value="F:zinc ion binding"/>
    <property type="evidence" value="ECO:0007669"/>
    <property type="project" value="UniProtKB-KW"/>
</dbReference>
<dbReference type="InterPro" id="IPR001878">
    <property type="entry name" value="Znf_CCHC"/>
</dbReference>
<keyword evidence="2" id="KW-0479">Metal-binding</keyword>
<dbReference type="InterPro" id="IPR051333">
    <property type="entry name" value="CLIP_Serine_Protease"/>
</dbReference>
<dbReference type="PANTHER" id="PTHR24260:SF136">
    <property type="entry name" value="GH08193P-RELATED"/>
    <property type="match status" value="1"/>
</dbReference>
<reference evidence="7" key="1">
    <citation type="journal article" date="2020" name="J Insects Food Feed">
        <title>The yellow mealworm (Tenebrio molitor) genome: a resource for the emerging insects as food and feed industry.</title>
        <authorList>
            <person name="Eriksson T."/>
            <person name="Andere A."/>
            <person name="Kelstrup H."/>
            <person name="Emery V."/>
            <person name="Picard C."/>
        </authorList>
    </citation>
    <scope>NUCLEOTIDE SEQUENCE</scope>
    <source>
        <strain evidence="7">Stoneville</strain>
        <tissue evidence="7">Whole head</tissue>
    </source>
</reference>
<dbReference type="EMBL" id="JABDTM020025066">
    <property type="protein sequence ID" value="KAH0813653.1"/>
    <property type="molecule type" value="Genomic_DNA"/>
</dbReference>
<dbReference type="InterPro" id="IPR009003">
    <property type="entry name" value="Peptidase_S1_PA"/>
</dbReference>